<dbReference type="SUPFAM" id="SSF55073">
    <property type="entry name" value="Nucleotide cyclase"/>
    <property type="match status" value="1"/>
</dbReference>
<dbReference type="Proteomes" id="UP000547011">
    <property type="component" value="Unassembled WGS sequence"/>
</dbReference>
<feature type="domain" description="GGDEF" evidence="4">
    <location>
        <begin position="243"/>
        <end position="375"/>
    </location>
</feature>
<dbReference type="RefSeq" id="WP_183310513.1">
    <property type="nucleotide sequence ID" value="NZ_JACIEW010000003.1"/>
</dbReference>
<protein>
    <recommendedName>
        <fullName evidence="1">diguanylate cyclase</fullName>
        <ecNumber evidence="1">2.7.7.65</ecNumber>
    </recommendedName>
</protein>
<feature type="transmembrane region" description="Helical" evidence="3">
    <location>
        <begin position="189"/>
        <end position="206"/>
    </location>
</feature>
<proteinExistence type="predicted"/>
<name>A0A7W6ILE5_9HYPH</name>
<feature type="transmembrane region" description="Helical" evidence="3">
    <location>
        <begin position="118"/>
        <end position="136"/>
    </location>
</feature>
<dbReference type="InterPro" id="IPR029787">
    <property type="entry name" value="Nucleotide_cyclase"/>
</dbReference>
<keyword evidence="3" id="KW-0472">Membrane</keyword>
<sequence>MIDNASLLIGIAFSGAALVLALVIGWLNSRAETYLIHGATGIGLIVLAMVALGLRGDSYTLLTQLIPFPVMLAGLAYVYSGSRLFNYKPVRPALWIGSAAIILTFIPLALGLTGVGTLMLNLNAGVILALCGLECWRGRADVRLAMVANAIIYGLVAASFLACAIMLLVEGQWILDGPPDNLAEDINSIMSLVGLTGIGAITLTLHHARAARRHRMEANTDALTGVLNRRALFQAFSDNTPTTGLAVIMFDLDCFKQINDHLGHAHGDMVLVRFADVLRSELRHSDIIARIGGEEFCAILPGGDRDMAGHAAERVRRAFDDLALPGGSETETATVSAGLAAAGEGETFSSVLSRADTALYGAKEAGRNRVHIAPFRLVA</sequence>
<feature type="transmembrane region" description="Helical" evidence="3">
    <location>
        <begin position="6"/>
        <end position="27"/>
    </location>
</feature>
<reference evidence="5 6" key="1">
    <citation type="submission" date="2020-08" db="EMBL/GenBank/DDBJ databases">
        <title>Genomic Encyclopedia of Type Strains, Phase IV (KMG-IV): sequencing the most valuable type-strain genomes for metagenomic binning, comparative biology and taxonomic classification.</title>
        <authorList>
            <person name="Goeker M."/>
        </authorList>
    </citation>
    <scope>NUCLEOTIDE SEQUENCE [LARGE SCALE GENOMIC DNA]</scope>
    <source>
        <strain evidence="5 6">DSM 23447</strain>
    </source>
</reference>
<dbReference type="Pfam" id="PF00990">
    <property type="entry name" value="GGDEF"/>
    <property type="match status" value="1"/>
</dbReference>
<dbReference type="SMART" id="SM00267">
    <property type="entry name" value="GGDEF"/>
    <property type="match status" value="1"/>
</dbReference>
<dbReference type="InterPro" id="IPR050469">
    <property type="entry name" value="Diguanylate_Cyclase"/>
</dbReference>
<feature type="transmembrane region" description="Helical" evidence="3">
    <location>
        <begin position="34"/>
        <end position="55"/>
    </location>
</feature>
<dbReference type="PROSITE" id="PS50887">
    <property type="entry name" value="GGDEF"/>
    <property type="match status" value="1"/>
</dbReference>
<evidence type="ECO:0000256" key="2">
    <source>
        <dbReference type="ARBA" id="ARBA00034247"/>
    </source>
</evidence>
<dbReference type="PANTHER" id="PTHR45138">
    <property type="entry name" value="REGULATORY COMPONENTS OF SENSORY TRANSDUCTION SYSTEM"/>
    <property type="match status" value="1"/>
</dbReference>
<dbReference type="FunFam" id="3.30.70.270:FF:000001">
    <property type="entry name" value="Diguanylate cyclase domain protein"/>
    <property type="match status" value="1"/>
</dbReference>
<dbReference type="EC" id="2.7.7.65" evidence="1"/>
<keyword evidence="6" id="KW-1185">Reference proteome</keyword>
<evidence type="ECO:0000259" key="4">
    <source>
        <dbReference type="PROSITE" id="PS50887"/>
    </source>
</evidence>
<evidence type="ECO:0000313" key="6">
    <source>
        <dbReference type="Proteomes" id="UP000547011"/>
    </source>
</evidence>
<keyword evidence="3" id="KW-0812">Transmembrane</keyword>
<dbReference type="GO" id="GO:1902201">
    <property type="term" value="P:negative regulation of bacterial-type flagellum-dependent cell motility"/>
    <property type="evidence" value="ECO:0007669"/>
    <property type="project" value="TreeGrafter"/>
</dbReference>
<dbReference type="Gene3D" id="3.30.70.270">
    <property type="match status" value="1"/>
</dbReference>
<comment type="catalytic activity">
    <reaction evidence="2">
        <text>2 GTP = 3',3'-c-di-GMP + 2 diphosphate</text>
        <dbReference type="Rhea" id="RHEA:24898"/>
        <dbReference type="ChEBI" id="CHEBI:33019"/>
        <dbReference type="ChEBI" id="CHEBI:37565"/>
        <dbReference type="ChEBI" id="CHEBI:58805"/>
        <dbReference type="EC" id="2.7.7.65"/>
    </reaction>
</comment>
<dbReference type="GO" id="GO:0005886">
    <property type="term" value="C:plasma membrane"/>
    <property type="evidence" value="ECO:0007669"/>
    <property type="project" value="TreeGrafter"/>
</dbReference>
<evidence type="ECO:0000313" key="5">
    <source>
        <dbReference type="EMBL" id="MBB4051768.1"/>
    </source>
</evidence>
<dbReference type="InterPro" id="IPR043128">
    <property type="entry name" value="Rev_trsase/Diguanyl_cyclase"/>
</dbReference>
<evidence type="ECO:0000256" key="3">
    <source>
        <dbReference type="SAM" id="Phobius"/>
    </source>
</evidence>
<keyword evidence="3" id="KW-1133">Transmembrane helix</keyword>
<dbReference type="PANTHER" id="PTHR45138:SF9">
    <property type="entry name" value="DIGUANYLATE CYCLASE DGCM-RELATED"/>
    <property type="match status" value="1"/>
</dbReference>
<feature type="transmembrane region" description="Helical" evidence="3">
    <location>
        <begin position="148"/>
        <end position="169"/>
    </location>
</feature>
<accession>A0A7W6ILE5</accession>
<gene>
    <name evidence="5" type="ORF">GGR20_001410</name>
</gene>
<feature type="transmembrane region" description="Helical" evidence="3">
    <location>
        <begin position="92"/>
        <end position="112"/>
    </location>
</feature>
<comment type="caution">
    <text evidence="5">The sequence shown here is derived from an EMBL/GenBank/DDBJ whole genome shotgun (WGS) entry which is preliminary data.</text>
</comment>
<dbReference type="NCBIfam" id="TIGR00254">
    <property type="entry name" value="GGDEF"/>
    <property type="match status" value="1"/>
</dbReference>
<dbReference type="EMBL" id="JACIEW010000003">
    <property type="protein sequence ID" value="MBB4051768.1"/>
    <property type="molecule type" value="Genomic_DNA"/>
</dbReference>
<dbReference type="InterPro" id="IPR000160">
    <property type="entry name" value="GGDEF_dom"/>
</dbReference>
<dbReference type="GO" id="GO:0052621">
    <property type="term" value="F:diguanylate cyclase activity"/>
    <property type="evidence" value="ECO:0007669"/>
    <property type="project" value="UniProtKB-EC"/>
</dbReference>
<dbReference type="AlphaFoldDB" id="A0A7W6ILE5"/>
<feature type="transmembrane region" description="Helical" evidence="3">
    <location>
        <begin position="61"/>
        <end position="80"/>
    </location>
</feature>
<dbReference type="GO" id="GO:0043709">
    <property type="term" value="P:cell adhesion involved in single-species biofilm formation"/>
    <property type="evidence" value="ECO:0007669"/>
    <property type="project" value="TreeGrafter"/>
</dbReference>
<dbReference type="CDD" id="cd01949">
    <property type="entry name" value="GGDEF"/>
    <property type="match status" value="1"/>
</dbReference>
<evidence type="ECO:0000256" key="1">
    <source>
        <dbReference type="ARBA" id="ARBA00012528"/>
    </source>
</evidence>
<organism evidence="5 6">
    <name type="scientific">Devosia subaequoris</name>
    <dbReference type="NCBI Taxonomy" id="395930"/>
    <lineage>
        <taxon>Bacteria</taxon>
        <taxon>Pseudomonadati</taxon>
        <taxon>Pseudomonadota</taxon>
        <taxon>Alphaproteobacteria</taxon>
        <taxon>Hyphomicrobiales</taxon>
        <taxon>Devosiaceae</taxon>
        <taxon>Devosia</taxon>
    </lineage>
</organism>